<proteinExistence type="predicted"/>
<name>A0AAJ2PJX7_9ACTN</name>
<protein>
    <submittedName>
        <fullName evidence="1">Uncharacterized protein</fullName>
    </submittedName>
</protein>
<dbReference type="Proteomes" id="UP001273589">
    <property type="component" value="Unassembled WGS sequence"/>
</dbReference>
<evidence type="ECO:0000313" key="1">
    <source>
        <dbReference type="EMBL" id="MDX3128734.1"/>
    </source>
</evidence>
<dbReference type="AlphaFoldDB" id="A0AAJ2PJX7"/>
<sequence>MTVTIEFHDRSRDVVSYADGEVDRAESRTYRYDVTANGSLTVYVWQHTVKRGKIISTTDAQLLVVYSPSAWFSVHGDPLPS</sequence>
<accession>A0AAJ2PJX7</accession>
<evidence type="ECO:0000313" key="2">
    <source>
        <dbReference type="Proteomes" id="UP001273589"/>
    </source>
</evidence>
<organism evidence="1 2">
    <name type="scientific">Streptomyces europaeiscabiei</name>
    <dbReference type="NCBI Taxonomy" id="146819"/>
    <lineage>
        <taxon>Bacteria</taxon>
        <taxon>Bacillati</taxon>
        <taxon>Actinomycetota</taxon>
        <taxon>Actinomycetes</taxon>
        <taxon>Kitasatosporales</taxon>
        <taxon>Streptomycetaceae</taxon>
        <taxon>Streptomyces</taxon>
    </lineage>
</organism>
<comment type="caution">
    <text evidence="1">The sequence shown here is derived from an EMBL/GenBank/DDBJ whole genome shotgun (WGS) entry which is preliminary data.</text>
</comment>
<dbReference type="EMBL" id="JARAWN010000008">
    <property type="protein sequence ID" value="MDX3128734.1"/>
    <property type="molecule type" value="Genomic_DNA"/>
</dbReference>
<dbReference type="RefSeq" id="WP_319689034.1">
    <property type="nucleotide sequence ID" value="NZ_JARAWN010000008.1"/>
</dbReference>
<reference evidence="1" key="1">
    <citation type="journal article" date="2023" name="Microb. Genom.">
        <title>Mesoterricola silvestris gen. nov., sp. nov., Mesoterricola sediminis sp. nov., Geothrix oryzae sp. nov., Geothrix edaphica sp. nov., Geothrix rubra sp. nov., and Geothrix limicola sp. nov., six novel members of Acidobacteriota isolated from soils.</title>
        <authorList>
            <person name="Weisberg A.J."/>
            <person name="Pearce E."/>
            <person name="Kramer C.G."/>
            <person name="Chang J.H."/>
            <person name="Clarke C.R."/>
        </authorList>
    </citation>
    <scope>NUCLEOTIDE SEQUENCE</scope>
    <source>
        <strain evidence="1">ND06-05F</strain>
    </source>
</reference>
<gene>
    <name evidence="1" type="ORF">PV367_02715</name>
</gene>